<proteinExistence type="inferred from homology"/>
<keyword evidence="7" id="KW-1185">Reference proteome</keyword>
<dbReference type="Proteomes" id="UP000449678">
    <property type="component" value="Unassembled WGS sequence"/>
</dbReference>
<dbReference type="EMBL" id="WWCO01000010">
    <property type="protein sequence ID" value="MYM35758.1"/>
    <property type="molecule type" value="Genomic_DNA"/>
</dbReference>
<evidence type="ECO:0000256" key="1">
    <source>
        <dbReference type="ARBA" id="ARBA00009437"/>
    </source>
</evidence>
<keyword evidence="4" id="KW-0804">Transcription</keyword>
<evidence type="ECO:0000313" key="7">
    <source>
        <dbReference type="Proteomes" id="UP000449678"/>
    </source>
</evidence>
<dbReference type="PANTHER" id="PTHR30118">
    <property type="entry name" value="HTH-TYPE TRANSCRIPTIONAL REGULATOR LEUO-RELATED"/>
    <property type="match status" value="1"/>
</dbReference>
<keyword evidence="3" id="KW-0238">DNA-binding</keyword>
<comment type="caution">
    <text evidence="6">The sequence shown here is derived from an EMBL/GenBank/DDBJ whole genome shotgun (WGS) entry which is preliminary data.</text>
</comment>
<dbReference type="RefSeq" id="WP_160991139.1">
    <property type="nucleotide sequence ID" value="NZ_WWCO01000010.1"/>
</dbReference>
<dbReference type="SUPFAM" id="SSF46785">
    <property type="entry name" value="Winged helix' DNA-binding domain"/>
    <property type="match status" value="1"/>
</dbReference>
<gene>
    <name evidence="6" type="ORF">GTP38_15595</name>
</gene>
<dbReference type="InterPro" id="IPR000847">
    <property type="entry name" value="LysR_HTH_N"/>
</dbReference>
<organism evidence="6 7">
    <name type="scientific">Duganella lactea</name>
    <dbReference type="NCBI Taxonomy" id="2692173"/>
    <lineage>
        <taxon>Bacteria</taxon>
        <taxon>Pseudomonadati</taxon>
        <taxon>Pseudomonadota</taxon>
        <taxon>Betaproteobacteria</taxon>
        <taxon>Burkholderiales</taxon>
        <taxon>Oxalobacteraceae</taxon>
        <taxon>Telluria group</taxon>
        <taxon>Duganella</taxon>
    </lineage>
</organism>
<evidence type="ECO:0000259" key="5">
    <source>
        <dbReference type="PROSITE" id="PS50931"/>
    </source>
</evidence>
<dbReference type="PROSITE" id="PS50931">
    <property type="entry name" value="HTH_LYSR"/>
    <property type="match status" value="1"/>
</dbReference>
<dbReference type="Pfam" id="PF00126">
    <property type="entry name" value="HTH_1"/>
    <property type="match status" value="1"/>
</dbReference>
<dbReference type="Pfam" id="PF03466">
    <property type="entry name" value="LysR_substrate"/>
    <property type="match status" value="1"/>
</dbReference>
<feature type="domain" description="HTH lysR-type" evidence="5">
    <location>
        <begin position="26"/>
        <end position="82"/>
    </location>
</feature>
<dbReference type="InterPro" id="IPR050389">
    <property type="entry name" value="LysR-type_TF"/>
</dbReference>
<dbReference type="CDD" id="cd08417">
    <property type="entry name" value="PBP2_Nitroaromatics_like"/>
    <property type="match status" value="1"/>
</dbReference>
<evidence type="ECO:0000256" key="4">
    <source>
        <dbReference type="ARBA" id="ARBA00023163"/>
    </source>
</evidence>
<reference evidence="6 7" key="1">
    <citation type="submission" date="2019-12" db="EMBL/GenBank/DDBJ databases">
        <title>Novel species isolated from a subtropical stream in China.</title>
        <authorList>
            <person name="Lu H."/>
        </authorList>
    </citation>
    <scope>NUCLEOTIDE SEQUENCE [LARGE SCALE GENOMIC DNA]</scope>
    <source>
        <strain evidence="6 7">FT94W</strain>
    </source>
</reference>
<protein>
    <submittedName>
        <fullName evidence="6">LysR family transcriptional regulator</fullName>
    </submittedName>
</protein>
<dbReference type="InterPro" id="IPR036388">
    <property type="entry name" value="WH-like_DNA-bd_sf"/>
</dbReference>
<evidence type="ECO:0000256" key="2">
    <source>
        <dbReference type="ARBA" id="ARBA00023015"/>
    </source>
</evidence>
<accession>A0ABW9V7Z4</accession>
<comment type="similarity">
    <text evidence="1">Belongs to the LysR transcriptional regulatory family.</text>
</comment>
<evidence type="ECO:0000256" key="3">
    <source>
        <dbReference type="ARBA" id="ARBA00023125"/>
    </source>
</evidence>
<dbReference type="SUPFAM" id="SSF53850">
    <property type="entry name" value="Periplasmic binding protein-like II"/>
    <property type="match status" value="1"/>
</dbReference>
<evidence type="ECO:0000313" key="6">
    <source>
        <dbReference type="EMBL" id="MYM35758.1"/>
    </source>
</evidence>
<dbReference type="InterPro" id="IPR037402">
    <property type="entry name" value="YidZ_PBP2"/>
</dbReference>
<sequence>MFPITDSIPTTESALKYGQIPLRGADLPLLVSLDVLLQECNVTRAAARLSLSQPALSAQLARLRQLFDDPLLIAPSNGRGLVASQFALNLHRRLKPALAVLSSAIQINADDFHPTKDARCFTIAATPAAAAMIIPTLIGNSAAFDNPGMKFVTVEPDFPKLASQMEKGEIDICLSPACMLPPDLCVSDLMTVPHVVVQRRRHPGGTGPVTLDEYGSELTHVNVAHNSSLHGYIDEQLYRQGRSRQVQVAVRDFSCVPAILKRSDLICTVPAAMINPLDLQLEWRALAFPFSTYSLCLAWHPRCEDDPSFLWLRGELINVAAMSNLGHGVPE</sequence>
<dbReference type="InterPro" id="IPR005119">
    <property type="entry name" value="LysR_subst-bd"/>
</dbReference>
<dbReference type="PANTHER" id="PTHR30118:SF15">
    <property type="entry name" value="TRANSCRIPTIONAL REGULATORY PROTEIN"/>
    <property type="match status" value="1"/>
</dbReference>
<dbReference type="InterPro" id="IPR036390">
    <property type="entry name" value="WH_DNA-bd_sf"/>
</dbReference>
<dbReference type="Gene3D" id="3.40.190.10">
    <property type="entry name" value="Periplasmic binding protein-like II"/>
    <property type="match status" value="2"/>
</dbReference>
<keyword evidence="2" id="KW-0805">Transcription regulation</keyword>
<dbReference type="PRINTS" id="PR00039">
    <property type="entry name" value="HTHLYSR"/>
</dbReference>
<dbReference type="Gene3D" id="1.10.10.10">
    <property type="entry name" value="Winged helix-like DNA-binding domain superfamily/Winged helix DNA-binding domain"/>
    <property type="match status" value="1"/>
</dbReference>
<name>A0ABW9V7Z4_9BURK</name>